<evidence type="ECO:0000256" key="3">
    <source>
        <dbReference type="ARBA" id="ARBA00022629"/>
    </source>
</evidence>
<organism evidence="4 5">
    <name type="scientific">Clostridium hominis</name>
    <dbReference type="NCBI Taxonomy" id="2763036"/>
    <lineage>
        <taxon>Bacteria</taxon>
        <taxon>Bacillati</taxon>
        <taxon>Bacillota</taxon>
        <taxon>Clostridia</taxon>
        <taxon>Eubacteriales</taxon>
        <taxon>Clostridiaceae</taxon>
        <taxon>Clostridium</taxon>
    </lineage>
</organism>
<evidence type="ECO:0000256" key="2">
    <source>
        <dbReference type="ARBA" id="ARBA00006479"/>
    </source>
</evidence>
<evidence type="ECO:0000313" key="4">
    <source>
        <dbReference type="EMBL" id="MBC5628787.1"/>
    </source>
</evidence>
<accession>A0ABR7DBL0</accession>
<dbReference type="InterPro" id="IPR036390">
    <property type="entry name" value="WH_DNA-bd_sf"/>
</dbReference>
<comment type="similarity">
    <text evidence="2">Belongs to the ROK (NagC/XylR) family.</text>
</comment>
<dbReference type="InterPro" id="IPR043129">
    <property type="entry name" value="ATPase_NBD"/>
</dbReference>
<comment type="caution">
    <text evidence="4">The sequence shown here is derived from an EMBL/GenBank/DDBJ whole genome shotgun (WGS) entry which is preliminary data.</text>
</comment>
<sequence>MANSGTIKSINIKSVLKTLSEHESITKSDIAKYTGLSFPTVSTVIEHLIYKNEVNEVGVEDSIGGRCAKKYSLNPMYVVSLLLYLEGNKLNWIVSDFCRNKIASGNLNCKDRILEEMDEIIYSIKSSYSQLASIVIGVASNVNNGKIMSHIEYKELQGINITERFEEKYGIPVIIENDMNVAVRGYWDRHSSNDIEVVVNIYIGDNGMGASMIINGKVLKGKSNFAGELHYLPICDDNIKYAKEGFGESDIVEYYGKVIQSYVSLINPNLIVLYNNVYIKGKLEDIKNYCKVRIPEEAMAKIILSDEFKEDYEFGLSMMASELIN</sequence>
<keyword evidence="3" id="KW-0859">Xylose metabolism</keyword>
<dbReference type="InterPro" id="IPR036388">
    <property type="entry name" value="WH-like_DNA-bd_sf"/>
</dbReference>
<name>A0ABR7DBL0_9CLOT</name>
<dbReference type="RefSeq" id="WP_186859741.1">
    <property type="nucleotide sequence ID" value="NZ_JACOOO010000015.1"/>
</dbReference>
<dbReference type="InterPro" id="IPR000600">
    <property type="entry name" value="ROK"/>
</dbReference>
<dbReference type="Gene3D" id="3.30.420.40">
    <property type="match status" value="2"/>
</dbReference>
<proteinExistence type="inferred from homology"/>
<dbReference type="SUPFAM" id="SSF53067">
    <property type="entry name" value="Actin-like ATPase domain"/>
    <property type="match status" value="1"/>
</dbReference>
<dbReference type="Proteomes" id="UP000596929">
    <property type="component" value="Unassembled WGS sequence"/>
</dbReference>
<dbReference type="EMBL" id="JACOOO010000015">
    <property type="protein sequence ID" value="MBC5628787.1"/>
    <property type="molecule type" value="Genomic_DNA"/>
</dbReference>
<dbReference type="PANTHER" id="PTHR18964">
    <property type="entry name" value="ROK (REPRESSOR, ORF, KINASE) FAMILY"/>
    <property type="match status" value="1"/>
</dbReference>
<evidence type="ECO:0000313" key="5">
    <source>
        <dbReference type="Proteomes" id="UP000596929"/>
    </source>
</evidence>
<dbReference type="Gene3D" id="1.10.10.10">
    <property type="entry name" value="Winged helix-like DNA-binding domain superfamily/Winged helix DNA-binding domain"/>
    <property type="match status" value="1"/>
</dbReference>
<keyword evidence="3" id="KW-0119">Carbohydrate metabolism</keyword>
<dbReference type="PANTHER" id="PTHR18964:SF149">
    <property type="entry name" value="BIFUNCTIONAL UDP-N-ACETYLGLUCOSAMINE 2-EPIMERASE_N-ACETYLMANNOSAMINE KINASE"/>
    <property type="match status" value="1"/>
</dbReference>
<evidence type="ECO:0000256" key="1">
    <source>
        <dbReference type="ARBA" id="ARBA00002486"/>
    </source>
</evidence>
<gene>
    <name evidence="4" type="ORF">H8S20_07780</name>
</gene>
<reference evidence="4 5" key="1">
    <citation type="submission" date="2020-08" db="EMBL/GenBank/DDBJ databases">
        <title>Genome public.</title>
        <authorList>
            <person name="Liu C."/>
            <person name="Sun Q."/>
        </authorList>
    </citation>
    <scope>NUCLEOTIDE SEQUENCE [LARGE SCALE GENOMIC DNA]</scope>
    <source>
        <strain evidence="4 5">NSJ-6</strain>
    </source>
</reference>
<keyword evidence="5" id="KW-1185">Reference proteome</keyword>
<protein>
    <submittedName>
        <fullName evidence="4">ROK family transcriptional regulator</fullName>
    </submittedName>
</protein>
<dbReference type="Pfam" id="PF00480">
    <property type="entry name" value="ROK"/>
    <property type="match status" value="1"/>
</dbReference>
<dbReference type="SUPFAM" id="SSF46785">
    <property type="entry name" value="Winged helix' DNA-binding domain"/>
    <property type="match status" value="1"/>
</dbReference>
<comment type="function">
    <text evidence="1">Transcriptional repressor of xylose-utilizing enzymes.</text>
</comment>